<dbReference type="AlphaFoldDB" id="A0AAV7F3J1"/>
<dbReference type="InterPro" id="IPR036396">
    <property type="entry name" value="Cyt_P450_sf"/>
</dbReference>
<dbReference type="EMBL" id="JAINDJ010000003">
    <property type="protein sequence ID" value="KAG9455271.1"/>
    <property type="molecule type" value="Genomic_DNA"/>
</dbReference>
<dbReference type="InterPro" id="IPR002401">
    <property type="entry name" value="Cyt_P450_E_grp-I"/>
</dbReference>
<keyword evidence="5 12" id="KW-1133">Transmembrane helix</keyword>
<dbReference type="Gene3D" id="1.10.630.10">
    <property type="entry name" value="Cytochrome P450"/>
    <property type="match status" value="1"/>
</dbReference>
<evidence type="ECO:0000256" key="1">
    <source>
        <dbReference type="ARBA" id="ARBA00004167"/>
    </source>
</evidence>
<dbReference type="SUPFAM" id="SSF48264">
    <property type="entry name" value="Cytochrome P450"/>
    <property type="match status" value="1"/>
</dbReference>
<dbReference type="FunFam" id="1.10.630.10:FF:000012">
    <property type="entry name" value="Cytochrome P450 family protein"/>
    <property type="match status" value="1"/>
</dbReference>
<dbReference type="PANTHER" id="PTHR24298">
    <property type="entry name" value="FLAVONOID 3'-MONOOXYGENASE-RELATED"/>
    <property type="match status" value="1"/>
</dbReference>
<comment type="similarity">
    <text evidence="11">Belongs to the cytochrome P450 family.</text>
</comment>
<dbReference type="InterPro" id="IPR001128">
    <property type="entry name" value="Cyt_P450"/>
</dbReference>
<evidence type="ECO:0000313" key="13">
    <source>
        <dbReference type="EMBL" id="KAG9455271.1"/>
    </source>
</evidence>
<evidence type="ECO:0000313" key="14">
    <source>
        <dbReference type="Proteomes" id="UP000825729"/>
    </source>
</evidence>
<dbReference type="PANTHER" id="PTHR24298:SF800">
    <property type="entry name" value="CYTOCHROME P450 89A2-RELATED"/>
    <property type="match status" value="1"/>
</dbReference>
<feature type="binding site" description="axial binding residue" evidence="10">
    <location>
        <position position="475"/>
    </location>
    <ligand>
        <name>heme</name>
        <dbReference type="ChEBI" id="CHEBI:30413"/>
    </ligand>
    <ligandPart>
        <name>Fe</name>
        <dbReference type="ChEBI" id="CHEBI:18248"/>
    </ligandPart>
</feature>
<keyword evidence="4 10" id="KW-0479">Metal-binding</keyword>
<evidence type="ECO:0000256" key="3">
    <source>
        <dbReference type="ARBA" id="ARBA00022692"/>
    </source>
</evidence>
<keyword evidence="3 12" id="KW-0812">Transmembrane</keyword>
<keyword evidence="9 12" id="KW-0472">Membrane</keyword>
<dbReference type="GO" id="GO:0016709">
    <property type="term" value="F:oxidoreductase activity, acting on paired donors, with incorporation or reduction of molecular oxygen, NAD(P)H as one donor, and incorporation of one atom of oxygen"/>
    <property type="evidence" value="ECO:0007669"/>
    <property type="project" value="TreeGrafter"/>
</dbReference>
<evidence type="ECO:0000256" key="10">
    <source>
        <dbReference type="PIRSR" id="PIRSR602401-1"/>
    </source>
</evidence>
<feature type="transmembrane region" description="Helical" evidence="12">
    <location>
        <begin position="6"/>
        <end position="24"/>
    </location>
</feature>
<evidence type="ECO:0000256" key="9">
    <source>
        <dbReference type="ARBA" id="ARBA00023136"/>
    </source>
</evidence>
<evidence type="ECO:0000256" key="11">
    <source>
        <dbReference type="RuleBase" id="RU000461"/>
    </source>
</evidence>
<comment type="subcellular location">
    <subcellularLocation>
        <location evidence="1">Membrane</location>
        <topology evidence="1">Single-pass membrane protein</topology>
    </subcellularLocation>
</comment>
<dbReference type="GO" id="GO:0016020">
    <property type="term" value="C:membrane"/>
    <property type="evidence" value="ECO:0007669"/>
    <property type="project" value="UniProtKB-SubCell"/>
</dbReference>
<organism evidence="13 14">
    <name type="scientific">Aristolochia fimbriata</name>
    <name type="common">White veined hardy Dutchman's pipe vine</name>
    <dbReference type="NCBI Taxonomy" id="158543"/>
    <lineage>
        <taxon>Eukaryota</taxon>
        <taxon>Viridiplantae</taxon>
        <taxon>Streptophyta</taxon>
        <taxon>Embryophyta</taxon>
        <taxon>Tracheophyta</taxon>
        <taxon>Spermatophyta</taxon>
        <taxon>Magnoliopsida</taxon>
        <taxon>Magnoliidae</taxon>
        <taxon>Piperales</taxon>
        <taxon>Aristolochiaceae</taxon>
        <taxon>Aristolochia</taxon>
    </lineage>
</organism>
<dbReference type="GO" id="GO:0005506">
    <property type="term" value="F:iron ion binding"/>
    <property type="evidence" value="ECO:0007669"/>
    <property type="project" value="InterPro"/>
</dbReference>
<keyword evidence="14" id="KW-1185">Reference proteome</keyword>
<keyword evidence="6 11" id="KW-0560">Oxidoreductase</keyword>
<protein>
    <recommendedName>
        <fullName evidence="15">Cytochrome P450</fullName>
    </recommendedName>
</protein>
<dbReference type="PRINTS" id="PR00463">
    <property type="entry name" value="EP450I"/>
</dbReference>
<evidence type="ECO:0000256" key="2">
    <source>
        <dbReference type="ARBA" id="ARBA00022617"/>
    </source>
</evidence>
<keyword evidence="8 11" id="KW-0503">Monooxygenase</keyword>
<dbReference type="Pfam" id="PF00067">
    <property type="entry name" value="p450"/>
    <property type="match status" value="1"/>
</dbReference>
<evidence type="ECO:0000256" key="8">
    <source>
        <dbReference type="ARBA" id="ARBA00023033"/>
    </source>
</evidence>
<evidence type="ECO:0000256" key="4">
    <source>
        <dbReference type="ARBA" id="ARBA00022723"/>
    </source>
</evidence>
<evidence type="ECO:0000256" key="5">
    <source>
        <dbReference type="ARBA" id="ARBA00022989"/>
    </source>
</evidence>
<keyword evidence="2 10" id="KW-0349">Heme</keyword>
<reference evidence="13 14" key="1">
    <citation type="submission" date="2021-07" db="EMBL/GenBank/DDBJ databases">
        <title>The Aristolochia fimbriata genome: insights into angiosperm evolution, floral development and chemical biosynthesis.</title>
        <authorList>
            <person name="Jiao Y."/>
        </authorList>
    </citation>
    <scope>NUCLEOTIDE SEQUENCE [LARGE SCALE GENOMIC DNA]</scope>
    <source>
        <strain evidence="13">IBCAS-2021</strain>
        <tissue evidence="13">Leaf</tissue>
    </source>
</reference>
<dbReference type="PRINTS" id="PR00385">
    <property type="entry name" value="P450"/>
</dbReference>
<keyword evidence="7 10" id="KW-0408">Iron</keyword>
<gene>
    <name evidence="13" type="ORF">H6P81_008175</name>
</gene>
<evidence type="ECO:0000256" key="6">
    <source>
        <dbReference type="ARBA" id="ARBA00023002"/>
    </source>
</evidence>
<dbReference type="PROSITE" id="PS00086">
    <property type="entry name" value="CYTOCHROME_P450"/>
    <property type="match status" value="1"/>
</dbReference>
<dbReference type="CDD" id="cd11075">
    <property type="entry name" value="CYP77_89"/>
    <property type="match status" value="1"/>
</dbReference>
<name>A0AAV7F3J1_ARIFI</name>
<dbReference type="Proteomes" id="UP000825729">
    <property type="component" value="Unassembled WGS sequence"/>
</dbReference>
<proteinExistence type="inferred from homology"/>
<accession>A0AAV7F3J1</accession>
<comment type="cofactor">
    <cofactor evidence="10">
        <name>heme</name>
        <dbReference type="ChEBI" id="CHEBI:30413"/>
    </cofactor>
</comment>
<evidence type="ECO:0000256" key="12">
    <source>
        <dbReference type="SAM" id="Phobius"/>
    </source>
</evidence>
<comment type="caution">
    <text evidence="13">The sequence shown here is derived from an EMBL/GenBank/DDBJ whole genome shotgun (WGS) entry which is preliminary data.</text>
</comment>
<sequence length="540" mass="61181">MEFWAIVSISVLIASCLAFFLILGSKGKKINGKLPPGPAAVPIIGNLLWLTRSLRDIEAILRELRTQYGPIITLRVGTRPAIFISDHALAHEALVGKGATFADRPPASQAGLILSANQHNINTAAYGPLWRLLRRNLMSEILHPSRVKSYGEARNWVLELLIEKLKSESQTAGSVRIVESFQFAMFCLLVFMCFGQRLEEKVVRKIEEVQRDMLVNFTRFNVFAFFPRIGKWVFRERWNYLLGIRQRQAEVLLPIIRARQSSVMKLQGNKLEKEVKNGSFGFSYVDSLLSLQLPDEEGKRKLTEEEIISLCSEFLNAGTDTTSTAMQWIMANLVKYPQIQEKLAKEIEQVLGERKAQKGEEVENASTGGFIKEEELQKMKYLKAVVMEALRRHPPGHFVLPHAVKEEVEINGYVIPKGASVNFTVAEMGMDEKVWKDPMDFKPERFLEEGEEEEVDITGTREIKMMPFGAGRRICPGLGLAMLHLEYFVANLVMEFEWKAKDGEEVDLTEKPEFTIVMKNPLNVVLLPRKKTGGPEDPTS</sequence>
<dbReference type="InterPro" id="IPR051103">
    <property type="entry name" value="Plant_metabolite_P450s"/>
</dbReference>
<evidence type="ECO:0008006" key="15">
    <source>
        <dbReference type="Google" id="ProtNLM"/>
    </source>
</evidence>
<evidence type="ECO:0000256" key="7">
    <source>
        <dbReference type="ARBA" id="ARBA00023004"/>
    </source>
</evidence>
<dbReference type="InterPro" id="IPR017972">
    <property type="entry name" value="Cyt_P450_CS"/>
</dbReference>
<dbReference type="GO" id="GO:0020037">
    <property type="term" value="F:heme binding"/>
    <property type="evidence" value="ECO:0007669"/>
    <property type="project" value="InterPro"/>
</dbReference>